<feature type="non-terminal residue" evidence="2">
    <location>
        <position position="1"/>
    </location>
</feature>
<comment type="caution">
    <text evidence="2">The sequence shown here is derived from an EMBL/GenBank/DDBJ whole genome shotgun (WGS) entry which is preliminary data.</text>
</comment>
<accession>X1A6H4</accession>
<organism evidence="2">
    <name type="scientific">marine sediment metagenome</name>
    <dbReference type="NCBI Taxonomy" id="412755"/>
    <lineage>
        <taxon>unclassified sequences</taxon>
        <taxon>metagenomes</taxon>
        <taxon>ecological metagenomes</taxon>
    </lineage>
</organism>
<evidence type="ECO:0000313" key="2">
    <source>
        <dbReference type="EMBL" id="GAG77750.1"/>
    </source>
</evidence>
<dbReference type="InterPro" id="IPR038071">
    <property type="entry name" value="UROD/MetE-like_sf"/>
</dbReference>
<dbReference type="InterPro" id="IPR000257">
    <property type="entry name" value="Uroporphyrinogen_deCOase"/>
</dbReference>
<proteinExistence type="predicted"/>
<dbReference type="GO" id="GO:0006779">
    <property type="term" value="P:porphyrin-containing compound biosynthetic process"/>
    <property type="evidence" value="ECO:0007669"/>
    <property type="project" value="InterPro"/>
</dbReference>
<feature type="non-terminal residue" evidence="2">
    <location>
        <position position="94"/>
    </location>
</feature>
<dbReference type="SUPFAM" id="SSF51726">
    <property type="entry name" value="UROD/MetE-like"/>
    <property type="match status" value="1"/>
</dbReference>
<dbReference type="GO" id="GO:0004853">
    <property type="term" value="F:uroporphyrinogen decarboxylase activity"/>
    <property type="evidence" value="ECO:0007669"/>
    <property type="project" value="InterPro"/>
</dbReference>
<gene>
    <name evidence="2" type="ORF">S01H4_29249</name>
</gene>
<protein>
    <recommendedName>
        <fullName evidence="1">Uroporphyrinogen decarboxylase (URO-D) domain-containing protein</fullName>
    </recommendedName>
</protein>
<dbReference type="Gene3D" id="3.20.20.210">
    <property type="match status" value="1"/>
</dbReference>
<dbReference type="Pfam" id="PF01208">
    <property type="entry name" value="URO-D"/>
    <property type="match status" value="1"/>
</dbReference>
<sequence length="94" mass="10505">TYFGSTFRTALLEDQAMADAHMAALDEFKFDWVMVGMGLIGGIIPEALDCVVSFSEDVFPVIEQTTIRSMEDVDRIAKADVYTSRMERFLKGVS</sequence>
<reference evidence="2" key="1">
    <citation type="journal article" date="2014" name="Front. Microbiol.">
        <title>High frequency of phylogenetically diverse reductive dehalogenase-homologous genes in deep subseafloor sedimentary metagenomes.</title>
        <authorList>
            <person name="Kawai M."/>
            <person name="Futagami T."/>
            <person name="Toyoda A."/>
            <person name="Takaki Y."/>
            <person name="Nishi S."/>
            <person name="Hori S."/>
            <person name="Arai W."/>
            <person name="Tsubouchi T."/>
            <person name="Morono Y."/>
            <person name="Uchiyama I."/>
            <person name="Ito T."/>
            <person name="Fujiyama A."/>
            <person name="Inagaki F."/>
            <person name="Takami H."/>
        </authorList>
    </citation>
    <scope>NUCLEOTIDE SEQUENCE</scope>
    <source>
        <strain evidence="2">Expedition CK06-06</strain>
    </source>
</reference>
<name>X1A6H4_9ZZZZ</name>
<dbReference type="EMBL" id="BART01014847">
    <property type="protein sequence ID" value="GAG77750.1"/>
    <property type="molecule type" value="Genomic_DNA"/>
</dbReference>
<evidence type="ECO:0000259" key="1">
    <source>
        <dbReference type="Pfam" id="PF01208"/>
    </source>
</evidence>
<feature type="domain" description="Uroporphyrinogen decarboxylase (URO-D)" evidence="1">
    <location>
        <begin position="4"/>
        <end position="91"/>
    </location>
</feature>
<dbReference type="AlphaFoldDB" id="X1A6H4"/>